<proteinExistence type="predicted"/>
<sequence length="79" mass="8846">MTEVEVDQILTLQWPAVVRRAMAEGDAWSRKFACSIARQGKRPGWMPTPKQEFLMRAALAEMGGGDAEEWSPIDPEDTP</sequence>
<organism evidence="1 2">
    <name type="scientific">Paenirhodobacter populi</name>
    <dbReference type="NCBI Taxonomy" id="2306993"/>
    <lineage>
        <taxon>Bacteria</taxon>
        <taxon>Pseudomonadati</taxon>
        <taxon>Pseudomonadota</taxon>
        <taxon>Alphaproteobacteria</taxon>
        <taxon>Rhodobacterales</taxon>
        <taxon>Rhodobacter group</taxon>
        <taxon>Paenirhodobacter</taxon>
    </lineage>
</organism>
<accession>A0A443JDB8</accession>
<name>A0A443JDB8_9RHOB</name>
<dbReference type="AlphaFoldDB" id="A0A443JDB8"/>
<dbReference type="RefSeq" id="WP_128209734.1">
    <property type="nucleotide sequence ID" value="NZ_JBHRSO010000006.1"/>
</dbReference>
<evidence type="ECO:0000313" key="2">
    <source>
        <dbReference type="Proteomes" id="UP000284476"/>
    </source>
</evidence>
<reference evidence="1 2" key="1">
    <citation type="submission" date="2019-01" db="EMBL/GenBank/DDBJ databases">
        <title>Sinorhodobacter populi sp. nov. isolated from the symptomatic bark tissue of Populus euramericana canker.</title>
        <authorList>
            <person name="Xu G."/>
        </authorList>
    </citation>
    <scope>NUCLEOTIDE SEQUENCE [LARGE SCALE GENOMIC DNA]</scope>
    <source>
        <strain evidence="1 2">SK2B-1</strain>
    </source>
</reference>
<gene>
    <name evidence="1" type="ORF">D2T30_16170</name>
</gene>
<reference evidence="1 2" key="2">
    <citation type="submission" date="2019-01" db="EMBL/GenBank/DDBJ databases">
        <authorList>
            <person name="Li Y."/>
        </authorList>
    </citation>
    <scope>NUCLEOTIDE SEQUENCE [LARGE SCALE GENOMIC DNA]</scope>
    <source>
        <strain evidence="1 2">SK2B-1</strain>
    </source>
</reference>
<evidence type="ECO:0000313" key="1">
    <source>
        <dbReference type="EMBL" id="RWR18525.1"/>
    </source>
</evidence>
<protein>
    <submittedName>
        <fullName evidence="1">Uncharacterized protein</fullName>
    </submittedName>
</protein>
<dbReference type="Proteomes" id="UP000284476">
    <property type="component" value="Unassembled WGS sequence"/>
</dbReference>
<comment type="caution">
    <text evidence="1">The sequence shown here is derived from an EMBL/GenBank/DDBJ whole genome shotgun (WGS) entry which is preliminary data.</text>
</comment>
<dbReference type="EMBL" id="SAUZ01000019">
    <property type="protein sequence ID" value="RWR18525.1"/>
    <property type="molecule type" value="Genomic_DNA"/>
</dbReference>